<organism evidence="1 2">
    <name type="scientific">Yinghuangia aomiensis</name>
    <dbReference type="NCBI Taxonomy" id="676205"/>
    <lineage>
        <taxon>Bacteria</taxon>
        <taxon>Bacillati</taxon>
        <taxon>Actinomycetota</taxon>
        <taxon>Actinomycetes</taxon>
        <taxon>Kitasatosporales</taxon>
        <taxon>Streptomycetaceae</taxon>
        <taxon>Yinghuangia</taxon>
    </lineage>
</organism>
<name>A0ABP9HCQ7_9ACTN</name>
<sequence length="352" mass="38029">MAIDSPLTSFGGLPVHRLVPPRPYPPLDPKTAELVAANGITMPPATWREVGAAGPRAQDAAWVLSAAPYEPGPAVPDRLAGLLEAVDTANVRALVIGYWAEGGLEHTTADRIVEVLAAHADRLPGLRHLFVNDIVAEQHEISWIPPTDITPLLDAYPDLVELGYRFGAPRAGRPPVVLRPTRHTALRRLTLQTGGMPAAVPAAIAACDFPALEHLDLWLGVSFYGGDATVRDLDGILARDTFPALRHLGLRNSEIQDDIAAAVAKASTVARLRSLDLSMGTLSDRGAEALLVGRPLTHLDELSLRHHFLGAGMRTRIREALEPHGVRVDLSDARQRWEQDDTGDGRYTEVSE</sequence>
<dbReference type="InterPro" id="IPR032675">
    <property type="entry name" value="LRR_dom_sf"/>
</dbReference>
<evidence type="ECO:0000313" key="1">
    <source>
        <dbReference type="EMBL" id="GAA4967731.1"/>
    </source>
</evidence>
<dbReference type="InterPro" id="IPR047722">
    <property type="entry name" value="STM4015-like"/>
</dbReference>
<comment type="caution">
    <text evidence="1">The sequence shown here is derived from an EMBL/GenBank/DDBJ whole genome shotgun (WGS) entry which is preliminary data.</text>
</comment>
<protein>
    <recommendedName>
        <fullName evidence="3">Leucine-rich repeat domain-containing protein</fullName>
    </recommendedName>
</protein>
<evidence type="ECO:0000313" key="2">
    <source>
        <dbReference type="Proteomes" id="UP001500466"/>
    </source>
</evidence>
<dbReference type="Gene3D" id="3.80.10.10">
    <property type="entry name" value="Ribonuclease Inhibitor"/>
    <property type="match status" value="1"/>
</dbReference>
<accession>A0ABP9HCQ7</accession>
<dbReference type="Proteomes" id="UP001500466">
    <property type="component" value="Unassembled WGS sequence"/>
</dbReference>
<dbReference type="NCBIfam" id="NF038076">
    <property type="entry name" value="fam_STM4015"/>
    <property type="match status" value="1"/>
</dbReference>
<evidence type="ECO:0008006" key="3">
    <source>
        <dbReference type="Google" id="ProtNLM"/>
    </source>
</evidence>
<dbReference type="SUPFAM" id="SSF52047">
    <property type="entry name" value="RNI-like"/>
    <property type="match status" value="1"/>
</dbReference>
<dbReference type="EMBL" id="BAABHS010000011">
    <property type="protein sequence ID" value="GAA4967731.1"/>
    <property type="molecule type" value="Genomic_DNA"/>
</dbReference>
<proteinExistence type="predicted"/>
<keyword evidence="2" id="KW-1185">Reference proteome</keyword>
<reference evidence="2" key="1">
    <citation type="journal article" date="2019" name="Int. J. Syst. Evol. Microbiol.">
        <title>The Global Catalogue of Microorganisms (GCM) 10K type strain sequencing project: providing services to taxonomists for standard genome sequencing and annotation.</title>
        <authorList>
            <consortium name="The Broad Institute Genomics Platform"/>
            <consortium name="The Broad Institute Genome Sequencing Center for Infectious Disease"/>
            <person name="Wu L."/>
            <person name="Ma J."/>
        </authorList>
    </citation>
    <scope>NUCLEOTIDE SEQUENCE [LARGE SCALE GENOMIC DNA]</scope>
    <source>
        <strain evidence="2">JCM 17986</strain>
    </source>
</reference>
<dbReference type="RefSeq" id="WP_345676515.1">
    <property type="nucleotide sequence ID" value="NZ_BAABHS010000011.1"/>
</dbReference>
<gene>
    <name evidence="1" type="ORF">GCM10023205_35900</name>
</gene>